<dbReference type="RefSeq" id="WP_058294694.1">
    <property type="nucleotide sequence ID" value="NZ_CAKJVD010000033.1"/>
</dbReference>
<dbReference type="InterPro" id="IPR002569">
    <property type="entry name" value="Met_Sox_Rdtase_MsrA_dom"/>
</dbReference>
<dbReference type="EMBL" id="CAMTCP010000235">
    <property type="protein sequence ID" value="CAI3613356.1"/>
    <property type="molecule type" value="Genomic_DNA"/>
</dbReference>
<comment type="function">
    <text evidence="4">Has an important function as a repair enzyme for proteins that have been inactivated by oxidation. Catalyzes the reversible oxidation-reduction of methionine sulfoxide in proteins to methionine.</text>
</comment>
<dbReference type="OrthoDB" id="4174719at2"/>
<evidence type="ECO:0000313" key="6">
    <source>
        <dbReference type="EMBL" id="CAI3613356.1"/>
    </source>
</evidence>
<dbReference type="PANTHER" id="PTHR42799:SF2">
    <property type="entry name" value="MITOCHONDRIAL PEPTIDE METHIONINE SULFOXIDE REDUCTASE"/>
    <property type="match status" value="1"/>
</dbReference>
<dbReference type="Gene3D" id="3.30.1060.10">
    <property type="entry name" value="Peptide methionine sulphoxide reductase MsrA"/>
    <property type="match status" value="1"/>
</dbReference>
<dbReference type="NCBIfam" id="TIGR00401">
    <property type="entry name" value="msrA"/>
    <property type="match status" value="1"/>
</dbReference>
<proteinExistence type="inferred from homology"/>
<accession>A0A2A7MGQ7</accession>
<evidence type="ECO:0000259" key="5">
    <source>
        <dbReference type="Pfam" id="PF01625"/>
    </source>
</evidence>
<dbReference type="InterPro" id="IPR050162">
    <property type="entry name" value="MsrA_MetSO_reductase"/>
</dbReference>
<dbReference type="SUPFAM" id="SSF55068">
    <property type="entry name" value="Peptide methionine sulfoxide reductase"/>
    <property type="match status" value="1"/>
</dbReference>
<reference evidence="6" key="2">
    <citation type="submission" date="2022-10" db="EMBL/GenBank/DDBJ databases">
        <authorList>
            <person name="Aires J."/>
            <person name="Mesa V."/>
        </authorList>
    </citation>
    <scope>NUCLEOTIDE SEQUENCE</scope>
    <source>
        <strain evidence="6">Clostridium neonatale JD116</strain>
    </source>
</reference>
<evidence type="ECO:0000313" key="8">
    <source>
        <dbReference type="Proteomes" id="UP000220840"/>
    </source>
</evidence>
<reference evidence="7 8" key="1">
    <citation type="submission" date="2017-10" db="EMBL/GenBank/DDBJ databases">
        <title>Effective Description of Clostridium neonatale sp. nov. linked to necrotizing enterocolitis in neonates and a clarification of species assignable to the genus Clostridium (Prazmowski 1880) emend. Lawson and Rainey 2016.</title>
        <authorList>
            <person name="Bernard K."/>
            <person name="Burdz T."/>
            <person name="Wiebe D."/>
            <person name="Balcewich B."/>
            <person name="Alfa M."/>
            <person name="Bernier A.-M."/>
        </authorList>
    </citation>
    <scope>NUCLEOTIDE SEQUENCE [LARGE SCALE GENOMIC DNA]</scope>
    <source>
        <strain evidence="7 8">LCDC99A005</strain>
    </source>
</reference>
<dbReference type="STRING" id="137838.GCA_001458595_01852"/>
<dbReference type="InterPro" id="IPR036509">
    <property type="entry name" value="Met_Sox_Rdtase_MsrA_sf"/>
</dbReference>
<dbReference type="HAMAP" id="MF_01401">
    <property type="entry name" value="MsrA"/>
    <property type="match status" value="1"/>
</dbReference>
<dbReference type="Proteomes" id="UP000220840">
    <property type="component" value="Unassembled WGS sequence"/>
</dbReference>
<name>A0A2A7MGQ7_9CLOT</name>
<dbReference type="GeneID" id="68876865"/>
<comment type="similarity">
    <text evidence="4">Belongs to the MsrA Met sulfoxide reductase family.</text>
</comment>
<dbReference type="GO" id="GO:0008113">
    <property type="term" value="F:peptide-methionine (S)-S-oxide reductase activity"/>
    <property type="evidence" value="ECO:0007669"/>
    <property type="project" value="UniProtKB-UniRule"/>
</dbReference>
<organism evidence="7 8">
    <name type="scientific">Clostridium neonatale</name>
    <dbReference type="NCBI Taxonomy" id="137838"/>
    <lineage>
        <taxon>Bacteria</taxon>
        <taxon>Bacillati</taxon>
        <taxon>Bacillota</taxon>
        <taxon>Clostridia</taxon>
        <taxon>Eubacteriales</taxon>
        <taxon>Clostridiaceae</taxon>
        <taxon>Clostridium</taxon>
    </lineage>
</organism>
<evidence type="ECO:0000313" key="7">
    <source>
        <dbReference type="EMBL" id="PEG30521.1"/>
    </source>
</evidence>
<sequence length="159" mass="18454">MKKIALGGGCFWGVEKFFSKIPGVVETEVGYVNGNIESPTYEMVCTGNTDFVEICLVKFDEKVISLTELLDKFWKIIDPTIINKQGNDVGTQYRSGIYYFDEEDLKDIIISKRKMDSFYKNLVVTEVKPVKNYYKAEEYHQKYLKKNPNGYCHIPDYIK</sequence>
<evidence type="ECO:0000256" key="3">
    <source>
        <dbReference type="ARBA" id="ARBA00048782"/>
    </source>
</evidence>
<gene>
    <name evidence="4 7" type="primary">msrA</name>
    <name evidence="6" type="ORF">CNEO2_380003</name>
    <name evidence="7" type="ORF">CQ394_02015</name>
</gene>
<evidence type="ECO:0000256" key="4">
    <source>
        <dbReference type="HAMAP-Rule" id="MF_01401"/>
    </source>
</evidence>
<comment type="caution">
    <text evidence="7">The sequence shown here is derived from an EMBL/GenBank/DDBJ whole genome shotgun (WGS) entry which is preliminary data.</text>
</comment>
<dbReference type="EMBL" id="PDCJ01000001">
    <property type="protein sequence ID" value="PEG30521.1"/>
    <property type="molecule type" value="Genomic_DNA"/>
</dbReference>
<dbReference type="EC" id="1.8.4.11" evidence="4"/>
<protein>
    <recommendedName>
        <fullName evidence="4">Peptide methionine sulfoxide reductase MsrA</fullName>
        <shortName evidence="4">Protein-methionine-S-oxide reductase</shortName>
        <ecNumber evidence="4">1.8.4.11</ecNumber>
    </recommendedName>
    <alternativeName>
        <fullName evidence="4">Peptide-methionine (S)-S-oxide reductase</fullName>
        <shortName evidence="4">Peptide Met(O) reductase</shortName>
    </alternativeName>
</protein>
<evidence type="ECO:0000256" key="2">
    <source>
        <dbReference type="ARBA" id="ARBA00047806"/>
    </source>
</evidence>
<comment type="catalytic activity">
    <reaction evidence="3 4">
        <text>[thioredoxin]-disulfide + L-methionine + H2O = L-methionine (S)-S-oxide + [thioredoxin]-dithiol</text>
        <dbReference type="Rhea" id="RHEA:19993"/>
        <dbReference type="Rhea" id="RHEA-COMP:10698"/>
        <dbReference type="Rhea" id="RHEA-COMP:10700"/>
        <dbReference type="ChEBI" id="CHEBI:15377"/>
        <dbReference type="ChEBI" id="CHEBI:29950"/>
        <dbReference type="ChEBI" id="CHEBI:50058"/>
        <dbReference type="ChEBI" id="CHEBI:57844"/>
        <dbReference type="ChEBI" id="CHEBI:58772"/>
        <dbReference type="EC" id="1.8.4.11"/>
    </reaction>
</comment>
<feature type="active site" evidence="4">
    <location>
        <position position="10"/>
    </location>
</feature>
<keyword evidence="1 4" id="KW-0560">Oxidoreductase</keyword>
<dbReference type="GO" id="GO:0005737">
    <property type="term" value="C:cytoplasm"/>
    <property type="evidence" value="ECO:0007669"/>
    <property type="project" value="TreeGrafter"/>
</dbReference>
<dbReference type="GO" id="GO:0034599">
    <property type="term" value="P:cellular response to oxidative stress"/>
    <property type="evidence" value="ECO:0007669"/>
    <property type="project" value="TreeGrafter"/>
</dbReference>
<feature type="domain" description="Peptide methionine sulphoxide reductase MsrA" evidence="5">
    <location>
        <begin position="3"/>
        <end position="153"/>
    </location>
</feature>
<dbReference type="PANTHER" id="PTHR42799">
    <property type="entry name" value="MITOCHONDRIAL PEPTIDE METHIONINE SULFOXIDE REDUCTASE"/>
    <property type="match status" value="1"/>
</dbReference>
<dbReference type="Proteomes" id="UP001189143">
    <property type="component" value="Unassembled WGS sequence"/>
</dbReference>
<keyword evidence="8" id="KW-1185">Reference proteome</keyword>
<comment type="catalytic activity">
    <reaction evidence="2 4">
        <text>L-methionyl-[protein] + [thioredoxin]-disulfide + H2O = L-methionyl-(S)-S-oxide-[protein] + [thioredoxin]-dithiol</text>
        <dbReference type="Rhea" id="RHEA:14217"/>
        <dbReference type="Rhea" id="RHEA-COMP:10698"/>
        <dbReference type="Rhea" id="RHEA-COMP:10700"/>
        <dbReference type="Rhea" id="RHEA-COMP:12313"/>
        <dbReference type="Rhea" id="RHEA-COMP:12315"/>
        <dbReference type="ChEBI" id="CHEBI:15377"/>
        <dbReference type="ChEBI" id="CHEBI:16044"/>
        <dbReference type="ChEBI" id="CHEBI:29950"/>
        <dbReference type="ChEBI" id="CHEBI:44120"/>
        <dbReference type="ChEBI" id="CHEBI:50058"/>
        <dbReference type="EC" id="1.8.4.11"/>
    </reaction>
</comment>
<dbReference type="Pfam" id="PF01625">
    <property type="entry name" value="PMSR"/>
    <property type="match status" value="1"/>
</dbReference>
<evidence type="ECO:0000256" key="1">
    <source>
        <dbReference type="ARBA" id="ARBA00023002"/>
    </source>
</evidence>
<dbReference type="AlphaFoldDB" id="A0A2A7MGQ7"/>